<dbReference type="Proteomes" id="UP000279235">
    <property type="component" value="Unassembled WGS sequence"/>
</dbReference>
<organism evidence="2">
    <name type="scientific">Lactococcus lactis</name>
    <dbReference type="NCBI Taxonomy" id="1358"/>
    <lineage>
        <taxon>Bacteria</taxon>
        <taxon>Bacillati</taxon>
        <taxon>Bacillota</taxon>
        <taxon>Bacilli</taxon>
        <taxon>Lactobacillales</taxon>
        <taxon>Streptococcaceae</taxon>
        <taxon>Lactococcus</taxon>
    </lineage>
</organism>
<evidence type="ECO:0000313" key="2">
    <source>
        <dbReference type="EMBL" id="SPB24327.1"/>
    </source>
</evidence>
<reference evidence="5" key="2">
    <citation type="submission" date="2018-05" db="EMBL/GenBank/DDBJ databases">
        <authorList>
            <person name="Duru I."/>
        </authorList>
    </citation>
    <scope>NUCLEOTIDE SEQUENCE [LARGE SCALE GENOMIC DNA]</scope>
</reference>
<reference evidence="3" key="3">
    <citation type="submission" date="2018-05" db="EMBL/GenBank/DDBJ databases">
        <authorList>
            <person name="Lanie J.A."/>
            <person name="Ng W.-L."/>
            <person name="Kazmierczak K.M."/>
            <person name="Andrzejewski T.M."/>
            <person name="Davidsen T.M."/>
            <person name="Wayne K.J."/>
            <person name="Tettelin H."/>
            <person name="Glass J.I."/>
            <person name="Rusch D."/>
            <person name="Podicherti R."/>
            <person name="Tsui H.-C.T."/>
            <person name="Winkler M.E."/>
        </authorList>
    </citation>
    <scope>NUCLEOTIDE SEQUENCE</scope>
    <source>
        <strain evidence="3">Lactococcus lactis</strain>
    </source>
</reference>
<dbReference type="Proteomes" id="UP001186047">
    <property type="component" value="Unassembled WGS sequence"/>
</dbReference>
<evidence type="ECO:0000313" key="5">
    <source>
        <dbReference type="Proteomes" id="UP000279235"/>
    </source>
</evidence>
<evidence type="ECO:0000313" key="4">
    <source>
        <dbReference type="EMBL" id="TRW72282.1"/>
    </source>
</evidence>
<dbReference type="EMBL" id="JAWHVL010000001">
    <property type="protein sequence ID" value="MDV2631307.1"/>
    <property type="molecule type" value="Genomic_DNA"/>
</dbReference>
<proteinExistence type="predicted"/>
<reference evidence="4 6" key="4">
    <citation type="submission" date="2019-07" db="EMBL/GenBank/DDBJ databases">
        <title>Draft genome of 7 Lactococcus lactis strains isolated from an artisanal cheese production.</title>
        <authorList>
            <person name="Biolcati F."/>
            <person name="Bottero M.T."/>
            <person name="Dalmasso A."/>
            <person name="Mcauliffe O."/>
        </authorList>
    </citation>
    <scope>NUCLEOTIDE SEQUENCE [LARGE SCALE GENOMIC DNA]</scope>
    <source>
        <strain evidence="4 6">MRS45.2</strain>
    </source>
</reference>
<reference evidence="1" key="5">
    <citation type="submission" date="2023-10" db="EMBL/GenBank/DDBJ databases">
        <title>Production of high quality cheese from raw caw milk (raw cheese).</title>
        <authorList>
            <person name="Samouris G."/>
        </authorList>
    </citation>
    <scope>NUCLEOTIDE SEQUENCE</scope>
    <source>
        <strain evidence="1">M17-3</strain>
    </source>
</reference>
<dbReference type="EMBL" id="OGTW01000020">
    <property type="protein sequence ID" value="SPB24327.1"/>
    <property type="molecule type" value="Genomic_DNA"/>
</dbReference>
<evidence type="ECO:0000313" key="6">
    <source>
        <dbReference type="Proteomes" id="UP000317167"/>
    </source>
</evidence>
<evidence type="ECO:0000313" key="1">
    <source>
        <dbReference type="EMBL" id="MDV2631307.1"/>
    </source>
</evidence>
<dbReference type="SMR" id="A0A2X0PD99"/>
<dbReference type="EMBL" id="OGTW02000020">
    <property type="protein sequence ID" value="SPS10899.1"/>
    <property type="molecule type" value="Genomic_DNA"/>
</dbReference>
<name>A0A2X0PD99_9LACT</name>
<protein>
    <submittedName>
        <fullName evidence="2">Uncharacterized protein</fullName>
    </submittedName>
</protein>
<accession>A0A2X0PD99</accession>
<gene>
    <name evidence="2" type="ORF">AMHIJAGA_00832</name>
    <name evidence="4" type="ORF">FNJ53_12170</name>
    <name evidence="1" type="ORF">RZO31_00235</name>
</gene>
<reference evidence="2" key="1">
    <citation type="submission" date="2018-01" db="EMBL/GenBank/DDBJ databases">
        <authorList>
            <person name="Gaut B.S."/>
            <person name="Morton B.R."/>
            <person name="Clegg M.T."/>
            <person name="Duvall M.R."/>
        </authorList>
    </citation>
    <scope>NUCLEOTIDE SEQUENCE</scope>
    <source>
        <strain evidence="2">Lactococcus lactis</strain>
    </source>
</reference>
<dbReference type="EMBL" id="VJWV01000017">
    <property type="protein sequence ID" value="TRW72282.1"/>
    <property type="molecule type" value="Genomic_DNA"/>
</dbReference>
<sequence length="93" mass="10789">MSKDKWFSLNEASRSIGKSKGYFSTTRTRHPEYFQNVELKQVGDTIIISQEGIDEVLKHIKKEGDRLRILPLKVVYKAKKQGFCFYPQAIIIP</sequence>
<evidence type="ECO:0000313" key="3">
    <source>
        <dbReference type="EMBL" id="SPS10899.1"/>
    </source>
</evidence>
<dbReference type="RefSeq" id="WP_032398615.1">
    <property type="nucleotide sequence ID" value="NZ_JASGXA010000025.1"/>
</dbReference>
<dbReference type="Proteomes" id="UP000317167">
    <property type="component" value="Unassembled WGS sequence"/>
</dbReference>
<dbReference type="AlphaFoldDB" id="A0A2X0PD99"/>